<proteinExistence type="predicted"/>
<name>A0A180G5D5_PUCT1</name>
<dbReference type="Proteomes" id="UP000005240">
    <property type="component" value="Unassembled WGS sequence"/>
</dbReference>
<feature type="compositionally biased region" description="Polar residues" evidence="1">
    <location>
        <begin position="1"/>
        <end position="20"/>
    </location>
</feature>
<evidence type="ECO:0000256" key="1">
    <source>
        <dbReference type="SAM" id="MobiDB-lite"/>
    </source>
</evidence>
<reference evidence="3 4" key="3">
    <citation type="journal article" date="2017" name="G3 (Bethesda)">
        <title>Comparative analysis highlights variable genome content of wheat rusts and divergence of the mating loci.</title>
        <authorList>
            <person name="Cuomo C.A."/>
            <person name="Bakkeren G."/>
            <person name="Khalil H.B."/>
            <person name="Panwar V."/>
            <person name="Joly D."/>
            <person name="Linning R."/>
            <person name="Sakthikumar S."/>
            <person name="Song X."/>
            <person name="Adiconis X."/>
            <person name="Fan L."/>
            <person name="Goldberg J.M."/>
            <person name="Levin J.Z."/>
            <person name="Young S."/>
            <person name="Zeng Q."/>
            <person name="Anikster Y."/>
            <person name="Bruce M."/>
            <person name="Wang M."/>
            <person name="Yin C."/>
            <person name="McCallum B."/>
            <person name="Szabo L.J."/>
            <person name="Hulbert S."/>
            <person name="Chen X."/>
            <person name="Fellers J.P."/>
        </authorList>
    </citation>
    <scope>NUCLEOTIDE SEQUENCE</scope>
    <source>
        <strain evidence="4">Isolate 1-1 / race 1 (BBBD)</strain>
        <strain evidence="3">isolate 1-1 / race 1 (BBBD)</strain>
    </source>
</reference>
<reference evidence="2" key="2">
    <citation type="submission" date="2016-05" db="EMBL/GenBank/DDBJ databases">
        <title>Comparative analysis highlights variable genome content of wheat rusts and divergence of the mating loci.</title>
        <authorList>
            <person name="Cuomo C.A."/>
            <person name="Bakkeren G."/>
            <person name="Szabo L."/>
            <person name="Khalil H."/>
            <person name="Joly D."/>
            <person name="Goldberg J."/>
            <person name="Young S."/>
            <person name="Zeng Q."/>
            <person name="Fellers J."/>
        </authorList>
    </citation>
    <scope>NUCLEOTIDE SEQUENCE [LARGE SCALE GENOMIC DNA]</scope>
    <source>
        <strain evidence="2">1-1 BBBD Race 1</strain>
    </source>
</reference>
<evidence type="ECO:0000313" key="2">
    <source>
        <dbReference type="EMBL" id="OAV87897.1"/>
    </source>
</evidence>
<keyword evidence="4" id="KW-1185">Reference proteome</keyword>
<evidence type="ECO:0000313" key="3">
    <source>
        <dbReference type="EnsemblFungi" id="PTTG_08855-t43_1-p1"/>
    </source>
</evidence>
<accession>A0A180G5D5</accession>
<dbReference type="EMBL" id="ADAS02000255">
    <property type="protein sequence ID" value="OAV87897.1"/>
    <property type="molecule type" value="Genomic_DNA"/>
</dbReference>
<organism evidence="2">
    <name type="scientific">Puccinia triticina (isolate 1-1 / race 1 (BBBD))</name>
    <name type="common">Brown leaf rust fungus</name>
    <dbReference type="NCBI Taxonomy" id="630390"/>
    <lineage>
        <taxon>Eukaryota</taxon>
        <taxon>Fungi</taxon>
        <taxon>Dikarya</taxon>
        <taxon>Basidiomycota</taxon>
        <taxon>Pucciniomycotina</taxon>
        <taxon>Pucciniomycetes</taxon>
        <taxon>Pucciniales</taxon>
        <taxon>Pucciniaceae</taxon>
        <taxon>Puccinia</taxon>
    </lineage>
</organism>
<dbReference type="VEuPathDB" id="FungiDB:PTTG_08855"/>
<feature type="non-terminal residue" evidence="2">
    <location>
        <position position="126"/>
    </location>
</feature>
<evidence type="ECO:0000313" key="4">
    <source>
        <dbReference type="Proteomes" id="UP000005240"/>
    </source>
</evidence>
<feature type="region of interest" description="Disordered" evidence="1">
    <location>
        <begin position="1"/>
        <end position="21"/>
    </location>
</feature>
<gene>
    <name evidence="2" type="ORF">PTTG_08855</name>
</gene>
<dbReference type="AlphaFoldDB" id="A0A180G5D5"/>
<sequence>MPPENSPAQTNGQTNRQTNYAERITERIFPTREDMMAQTNAELELTRERLNSDIRMVDANVQLAAALRNGLDGETGDPERHTLQIKQMRLEIQFREMEIARVRASIAESKQLSSGPFARAKMVQDF</sequence>
<reference evidence="3" key="4">
    <citation type="submission" date="2025-05" db="UniProtKB">
        <authorList>
            <consortium name="EnsemblFungi"/>
        </authorList>
    </citation>
    <scope>IDENTIFICATION</scope>
    <source>
        <strain evidence="3">isolate 1-1 / race 1 (BBBD)</strain>
    </source>
</reference>
<protein>
    <submittedName>
        <fullName evidence="2 3">Uncharacterized protein</fullName>
    </submittedName>
</protein>
<reference evidence="2" key="1">
    <citation type="submission" date="2009-11" db="EMBL/GenBank/DDBJ databases">
        <authorList>
            <consortium name="The Broad Institute Genome Sequencing Platform"/>
            <person name="Ward D."/>
            <person name="Feldgarden M."/>
            <person name="Earl A."/>
            <person name="Young S.K."/>
            <person name="Zeng Q."/>
            <person name="Koehrsen M."/>
            <person name="Alvarado L."/>
            <person name="Berlin A."/>
            <person name="Bochicchio J."/>
            <person name="Borenstein D."/>
            <person name="Chapman S.B."/>
            <person name="Chen Z."/>
            <person name="Engels R."/>
            <person name="Freedman E."/>
            <person name="Gellesch M."/>
            <person name="Goldberg J."/>
            <person name="Griggs A."/>
            <person name="Gujja S."/>
            <person name="Heilman E."/>
            <person name="Heiman D."/>
            <person name="Hepburn T."/>
            <person name="Howarth C."/>
            <person name="Jen D."/>
            <person name="Larson L."/>
            <person name="Lewis B."/>
            <person name="Mehta T."/>
            <person name="Park D."/>
            <person name="Pearson M."/>
            <person name="Roberts A."/>
            <person name="Saif S."/>
            <person name="Shea T."/>
            <person name="Shenoy N."/>
            <person name="Sisk P."/>
            <person name="Stolte C."/>
            <person name="Sykes S."/>
            <person name="Thomson T."/>
            <person name="Walk T."/>
            <person name="White J."/>
            <person name="Yandava C."/>
            <person name="Izard J."/>
            <person name="Baranova O.V."/>
            <person name="Blanton J.M."/>
            <person name="Tanner A.C."/>
            <person name="Dewhirst F.E."/>
            <person name="Haas B."/>
            <person name="Nusbaum C."/>
            <person name="Birren B."/>
        </authorList>
    </citation>
    <scope>NUCLEOTIDE SEQUENCE [LARGE SCALE GENOMIC DNA]</scope>
    <source>
        <strain evidence="2">1-1 BBBD Race 1</strain>
    </source>
</reference>
<dbReference type="OrthoDB" id="10578890at2759"/>
<dbReference type="EnsemblFungi" id="PTTG_08855-t43_1">
    <property type="protein sequence ID" value="PTTG_08855-t43_1-p1"/>
    <property type="gene ID" value="PTTG_08855"/>
</dbReference>